<feature type="compositionally biased region" description="Basic and acidic residues" evidence="1">
    <location>
        <begin position="64"/>
        <end position="92"/>
    </location>
</feature>
<comment type="caution">
    <text evidence="2">The sequence shown here is derived from an EMBL/GenBank/DDBJ whole genome shotgun (WGS) entry which is preliminary data.</text>
</comment>
<feature type="region of interest" description="Disordered" evidence="1">
    <location>
        <begin position="1"/>
        <end position="92"/>
    </location>
</feature>
<accession>A0ABR3G0Z0</accession>
<dbReference type="Proteomes" id="UP001465976">
    <property type="component" value="Unassembled WGS sequence"/>
</dbReference>
<evidence type="ECO:0000313" key="3">
    <source>
        <dbReference type="Proteomes" id="UP001465976"/>
    </source>
</evidence>
<organism evidence="2 3">
    <name type="scientific">Marasmius crinis-equi</name>
    <dbReference type="NCBI Taxonomy" id="585013"/>
    <lineage>
        <taxon>Eukaryota</taxon>
        <taxon>Fungi</taxon>
        <taxon>Dikarya</taxon>
        <taxon>Basidiomycota</taxon>
        <taxon>Agaricomycotina</taxon>
        <taxon>Agaricomycetes</taxon>
        <taxon>Agaricomycetidae</taxon>
        <taxon>Agaricales</taxon>
        <taxon>Marasmiineae</taxon>
        <taxon>Marasmiaceae</taxon>
        <taxon>Marasmius</taxon>
    </lineage>
</organism>
<proteinExistence type="predicted"/>
<protein>
    <submittedName>
        <fullName evidence="2">Uncharacterized protein</fullName>
    </submittedName>
</protein>
<evidence type="ECO:0000256" key="1">
    <source>
        <dbReference type="SAM" id="MobiDB-lite"/>
    </source>
</evidence>
<name>A0ABR3G0Z0_9AGAR</name>
<dbReference type="EMBL" id="JBAHYK010000010">
    <property type="protein sequence ID" value="KAL0581449.1"/>
    <property type="molecule type" value="Genomic_DNA"/>
</dbReference>
<keyword evidence="3" id="KW-1185">Reference proteome</keyword>
<reference evidence="2 3" key="1">
    <citation type="submission" date="2024-02" db="EMBL/GenBank/DDBJ databases">
        <title>A draft genome for the cacao thread blight pathogen Marasmius crinis-equi.</title>
        <authorList>
            <person name="Cohen S.P."/>
            <person name="Baruah I.K."/>
            <person name="Amoako-Attah I."/>
            <person name="Bukari Y."/>
            <person name="Meinhardt L.W."/>
            <person name="Bailey B.A."/>
        </authorList>
    </citation>
    <scope>NUCLEOTIDE SEQUENCE [LARGE SCALE GENOMIC DNA]</scope>
    <source>
        <strain evidence="2 3">GH-76</strain>
    </source>
</reference>
<sequence>MSNIVNKIKDKVSSNSNSESGQNNTNPEPIYSIQPHPNPGSEEQNQFMGSNPAAAHHAKGPHLPSHEIRESLEKPAGRDELRARQEELNKGN</sequence>
<gene>
    <name evidence="2" type="ORF">V5O48_000603</name>
</gene>
<feature type="compositionally biased region" description="Low complexity" evidence="1">
    <location>
        <begin position="13"/>
        <end position="26"/>
    </location>
</feature>
<evidence type="ECO:0000313" key="2">
    <source>
        <dbReference type="EMBL" id="KAL0581449.1"/>
    </source>
</evidence>